<evidence type="ECO:0000256" key="8">
    <source>
        <dbReference type="SAM" id="Phobius"/>
    </source>
</evidence>
<evidence type="ECO:0000256" key="5">
    <source>
        <dbReference type="ARBA" id="ARBA00023002"/>
    </source>
</evidence>
<evidence type="ECO:0000256" key="3">
    <source>
        <dbReference type="ARBA" id="ARBA00022617"/>
    </source>
</evidence>
<keyword evidence="8" id="KW-0472">Membrane</keyword>
<keyword evidence="6" id="KW-0408">Iron</keyword>
<comment type="cofactor">
    <cofactor evidence="1">
        <name>heme b</name>
        <dbReference type="ChEBI" id="CHEBI:60344"/>
    </cofactor>
</comment>
<dbReference type="Pfam" id="PF01328">
    <property type="entry name" value="Peroxidase_2"/>
    <property type="match status" value="1"/>
</dbReference>
<organism evidence="11 12">
    <name type="scientific">Oculimacula yallundae</name>
    <dbReference type="NCBI Taxonomy" id="86028"/>
    <lineage>
        <taxon>Eukaryota</taxon>
        <taxon>Fungi</taxon>
        <taxon>Dikarya</taxon>
        <taxon>Ascomycota</taxon>
        <taxon>Pezizomycotina</taxon>
        <taxon>Leotiomycetes</taxon>
        <taxon>Helotiales</taxon>
        <taxon>Ploettnerulaceae</taxon>
        <taxon>Oculimacula</taxon>
    </lineage>
</organism>
<keyword evidence="12" id="KW-1185">Reference proteome</keyword>
<keyword evidence="2" id="KW-0575">Peroxidase</keyword>
<feature type="domain" description="Heme haloperoxidase family profile" evidence="10">
    <location>
        <begin position="74"/>
        <end position="315"/>
    </location>
</feature>
<name>A0ABR4CPU4_9HELO</name>
<comment type="caution">
    <text evidence="11">The sequence shown here is derived from an EMBL/GenBank/DDBJ whole genome shotgun (WGS) entry which is preliminary data.</text>
</comment>
<proteinExistence type="inferred from homology"/>
<dbReference type="PANTHER" id="PTHR33577">
    <property type="entry name" value="STERIGMATOCYSTIN BIOSYNTHESIS PEROXIDASE STCC-RELATED"/>
    <property type="match status" value="1"/>
</dbReference>
<feature type="transmembrane region" description="Helical" evidence="8">
    <location>
        <begin position="488"/>
        <end position="510"/>
    </location>
</feature>
<feature type="chain" id="PRO_5045163292" description="Heme haloperoxidase family profile domain-containing protein" evidence="9">
    <location>
        <begin position="25"/>
        <end position="511"/>
    </location>
</feature>
<dbReference type="InterPro" id="IPR000028">
    <property type="entry name" value="Chloroperoxidase"/>
</dbReference>
<dbReference type="Gene3D" id="1.10.489.10">
    <property type="entry name" value="Chloroperoxidase-like"/>
    <property type="match status" value="1"/>
</dbReference>
<keyword evidence="5" id="KW-0560">Oxidoreductase</keyword>
<keyword evidence="8" id="KW-0812">Transmembrane</keyword>
<keyword evidence="8" id="KW-1133">Transmembrane helix</keyword>
<evidence type="ECO:0000256" key="9">
    <source>
        <dbReference type="SAM" id="SignalP"/>
    </source>
</evidence>
<evidence type="ECO:0000259" key="10">
    <source>
        <dbReference type="PROSITE" id="PS51405"/>
    </source>
</evidence>
<reference evidence="11 12" key="1">
    <citation type="journal article" date="2024" name="Commun. Biol.">
        <title>Comparative genomic analysis of thermophilic fungi reveals convergent evolutionary adaptations and gene losses.</title>
        <authorList>
            <person name="Steindorff A.S."/>
            <person name="Aguilar-Pontes M.V."/>
            <person name="Robinson A.J."/>
            <person name="Andreopoulos B."/>
            <person name="LaButti K."/>
            <person name="Kuo A."/>
            <person name="Mondo S."/>
            <person name="Riley R."/>
            <person name="Otillar R."/>
            <person name="Haridas S."/>
            <person name="Lipzen A."/>
            <person name="Grimwood J."/>
            <person name="Schmutz J."/>
            <person name="Clum A."/>
            <person name="Reid I.D."/>
            <person name="Moisan M.C."/>
            <person name="Butler G."/>
            <person name="Nguyen T.T.M."/>
            <person name="Dewar K."/>
            <person name="Conant G."/>
            <person name="Drula E."/>
            <person name="Henrissat B."/>
            <person name="Hansel C."/>
            <person name="Singer S."/>
            <person name="Hutchinson M.I."/>
            <person name="de Vries R.P."/>
            <person name="Natvig D.O."/>
            <person name="Powell A.J."/>
            <person name="Tsang A."/>
            <person name="Grigoriev I.V."/>
        </authorList>
    </citation>
    <scope>NUCLEOTIDE SEQUENCE [LARGE SCALE GENOMIC DNA]</scope>
    <source>
        <strain evidence="11 12">CBS 494.80</strain>
    </source>
</reference>
<accession>A0ABR4CPU4</accession>
<dbReference type="InterPro" id="IPR036851">
    <property type="entry name" value="Chloroperoxidase-like_sf"/>
</dbReference>
<evidence type="ECO:0000256" key="7">
    <source>
        <dbReference type="ARBA" id="ARBA00025795"/>
    </source>
</evidence>
<keyword evidence="9" id="KW-0732">Signal</keyword>
<evidence type="ECO:0000256" key="4">
    <source>
        <dbReference type="ARBA" id="ARBA00022723"/>
    </source>
</evidence>
<comment type="similarity">
    <text evidence="7">Belongs to the chloroperoxidase family.</text>
</comment>
<protein>
    <recommendedName>
        <fullName evidence="10">Heme haloperoxidase family profile domain-containing protein</fullName>
    </recommendedName>
</protein>
<dbReference type="PANTHER" id="PTHR33577:SF1">
    <property type="entry name" value="HEME HALOPEROXIDASE FAMILY PROFILE DOMAIN-CONTAINING PROTEIN"/>
    <property type="match status" value="1"/>
</dbReference>
<evidence type="ECO:0000256" key="6">
    <source>
        <dbReference type="ARBA" id="ARBA00023004"/>
    </source>
</evidence>
<feature type="signal peptide" evidence="9">
    <location>
        <begin position="1"/>
        <end position="24"/>
    </location>
</feature>
<evidence type="ECO:0000256" key="1">
    <source>
        <dbReference type="ARBA" id="ARBA00001970"/>
    </source>
</evidence>
<dbReference type="PROSITE" id="PS51405">
    <property type="entry name" value="HEME_HALOPEROXIDASE"/>
    <property type="match status" value="1"/>
</dbReference>
<gene>
    <name evidence="11" type="ORF">VTL71DRAFT_12626</name>
</gene>
<keyword evidence="3" id="KW-0349">Heme</keyword>
<evidence type="ECO:0000256" key="2">
    <source>
        <dbReference type="ARBA" id="ARBA00022559"/>
    </source>
</evidence>
<sequence length="511" mass="53354">MPCVSVSIMITALSILGLSFTVFAYPGMTESNLNSRQAVPPVPLPLSQNEGNCGIVPCSTFDAADQFVDVRPGTIHQFVAPGPSDKRGPCPGLNAAANHGFIPHNGIGTVAQFKDGIVKAFNFSPGLTTILATIGLALTGDLLGGTWSIGGPYPGSLLGSLLSSPEGLSFSHNSYETDGSMTRADAYMNNGDAHSLQMDRFMALYNRSELYTLDIVRQHHKAMRDWSIQNNPYYFSAPFAGLVTPIAHTLVPLCFSNHSANNIQGYLDRNILKSFFSISGPENALVYTPGHERIPENWHRRPSNNQLGIVNGFADLGVTATRFPDLISIGGNTGTVNSFVGVNPADVSGGVFNAANLLQGNNLACFTLQIIQAATPSLLSGLVSSLGLSTAISLLNDAINPTKSSLACPSMKAFNSGAFAQFPGTYSHFTATASQGTEATSYVKSLESAASSRLASIRGVAQAHTATTTFTTTNAAGQTVISTSKITAAMNTGAVGGALLFGGAAVFVAAS</sequence>
<evidence type="ECO:0000313" key="12">
    <source>
        <dbReference type="Proteomes" id="UP001595075"/>
    </source>
</evidence>
<keyword evidence="4" id="KW-0479">Metal-binding</keyword>
<dbReference type="SUPFAM" id="SSF47571">
    <property type="entry name" value="Cloroperoxidase"/>
    <property type="match status" value="1"/>
</dbReference>
<dbReference type="Proteomes" id="UP001595075">
    <property type="component" value="Unassembled WGS sequence"/>
</dbReference>
<dbReference type="EMBL" id="JAZHXI010000005">
    <property type="protein sequence ID" value="KAL2071391.1"/>
    <property type="molecule type" value="Genomic_DNA"/>
</dbReference>
<evidence type="ECO:0000313" key="11">
    <source>
        <dbReference type="EMBL" id="KAL2071391.1"/>
    </source>
</evidence>